<name>A0A5B0QQI4_PUCGR</name>
<gene>
    <name evidence="1" type="ORF">PGT21_036155</name>
</gene>
<sequence>MAVRTCASSLKITSASTLVEAVPVHLEASPPSTNWKGSAPSLRHHHETVFFFGRHNYASNRALVVDHYSVCLRQFWQEHPTSAWLFASPLGRQHPTKATSTDSNLALSSEVRDLIFMLTSTNSAYEACVESTAIRSKWTSTYHPGKETLTDRGNRDKHP</sequence>
<evidence type="ECO:0000313" key="2">
    <source>
        <dbReference type="Proteomes" id="UP000324748"/>
    </source>
</evidence>
<dbReference type="Proteomes" id="UP000324748">
    <property type="component" value="Unassembled WGS sequence"/>
</dbReference>
<keyword evidence="2" id="KW-1185">Reference proteome</keyword>
<evidence type="ECO:0000313" key="1">
    <source>
        <dbReference type="EMBL" id="KAA1115409.1"/>
    </source>
</evidence>
<comment type="caution">
    <text evidence="1">The sequence shown here is derived from an EMBL/GenBank/DDBJ whole genome shotgun (WGS) entry which is preliminary data.</text>
</comment>
<reference evidence="1 2" key="1">
    <citation type="submission" date="2019-05" db="EMBL/GenBank/DDBJ databases">
        <title>Emergence of the Ug99 lineage of the wheat stem rust pathogen through somatic hybridization.</title>
        <authorList>
            <person name="Li F."/>
            <person name="Upadhyaya N.M."/>
            <person name="Sperschneider J."/>
            <person name="Matny O."/>
            <person name="Nguyen-Phuc H."/>
            <person name="Mago R."/>
            <person name="Raley C."/>
            <person name="Miller M.E."/>
            <person name="Silverstein K.A.T."/>
            <person name="Henningsen E."/>
            <person name="Hirsch C.D."/>
            <person name="Visser B."/>
            <person name="Pretorius Z.A."/>
            <person name="Steffenson B.J."/>
            <person name="Schwessinger B."/>
            <person name="Dodds P.N."/>
            <person name="Figueroa M."/>
        </authorList>
    </citation>
    <scope>NUCLEOTIDE SEQUENCE [LARGE SCALE GENOMIC DNA]</scope>
    <source>
        <strain evidence="1">21-0</strain>
    </source>
</reference>
<protein>
    <submittedName>
        <fullName evidence="1">Uncharacterized protein</fullName>
    </submittedName>
</protein>
<dbReference type="AlphaFoldDB" id="A0A5B0QQI4"/>
<accession>A0A5B0QQI4</accession>
<proteinExistence type="predicted"/>
<organism evidence="1 2">
    <name type="scientific">Puccinia graminis f. sp. tritici</name>
    <dbReference type="NCBI Taxonomy" id="56615"/>
    <lineage>
        <taxon>Eukaryota</taxon>
        <taxon>Fungi</taxon>
        <taxon>Dikarya</taxon>
        <taxon>Basidiomycota</taxon>
        <taxon>Pucciniomycotina</taxon>
        <taxon>Pucciniomycetes</taxon>
        <taxon>Pucciniales</taxon>
        <taxon>Pucciniaceae</taxon>
        <taxon>Puccinia</taxon>
    </lineage>
</organism>
<dbReference type="EMBL" id="VSWC01000014">
    <property type="protein sequence ID" value="KAA1115409.1"/>
    <property type="molecule type" value="Genomic_DNA"/>
</dbReference>